<dbReference type="EMBL" id="CP055899">
    <property type="protein sequence ID" value="QKX56819.1"/>
    <property type="molecule type" value="Genomic_DNA"/>
</dbReference>
<evidence type="ECO:0000256" key="1">
    <source>
        <dbReference type="SAM" id="Phobius"/>
    </source>
</evidence>
<dbReference type="InterPro" id="IPR021848">
    <property type="entry name" value="HODM_asu-like"/>
</dbReference>
<feature type="transmembrane region" description="Helical" evidence="1">
    <location>
        <begin position="17"/>
        <end position="46"/>
    </location>
</feature>
<accession>A0A7H8QSE2</accession>
<dbReference type="OrthoDB" id="5043642at2759"/>
<gene>
    <name evidence="2" type="ORF">TRUGW13939_03926</name>
</gene>
<reference evidence="3" key="1">
    <citation type="submission" date="2020-06" db="EMBL/GenBank/DDBJ databases">
        <title>A chromosome-scale genome assembly of Talaromyces rugulosus W13939.</title>
        <authorList>
            <person name="Wang B."/>
            <person name="Guo L."/>
            <person name="Ye K."/>
            <person name="Wang L."/>
        </authorList>
    </citation>
    <scope>NUCLEOTIDE SEQUENCE [LARGE SCALE GENOMIC DNA]</scope>
    <source>
        <strain evidence="3">W13939</strain>
    </source>
</reference>
<dbReference type="Pfam" id="PF11927">
    <property type="entry name" value="HODM_asu-like"/>
    <property type="match status" value="1"/>
</dbReference>
<keyword evidence="1" id="KW-0812">Transmembrane</keyword>
<dbReference type="Proteomes" id="UP000509510">
    <property type="component" value="Chromosome II"/>
</dbReference>
<sequence length="553" mass="63648">MAWYSLLPDYLAFWETWIVRVFIFLGTLTIGPWAALVVFDLIYYLVRIVVHEIPLVGGRYQGWRKPQAPNLTNRPSGRRRTFSLRGEAAGEDFTRRESFRFRLCFVLLLVWPLSTPTTMATTTEEFPESPLELLHMILDSFQATIDNFWENVDLLKTKALEMDQTQMAIFAALLAIFLTQAWSKIVSLSLSLFSKIRVSKKARYLDSPGFPVPARLEDFNLATAEPLQLRPFKPKYHLTMALETLNPDELIPMDKTYKERVQYRRKILKEHPDIVVAMHDESDKRIVAAVSDFYRYIMSTYLPVRYPTLFRLHETAFETGKAYMLENLVMKELYPSEVTRLNSPKRALEILCKTVDEDFLILLPEHEEEDGKEGKDAKYKLVAYETCYPAGFNPRKKLGKRLAQIHAPVPGYQEKLERSMDRYFDGLEANKYVKRANWSISTNTELFAAFGGLHSTGEQAKDEEKIKEGELDIDSTLLRCERQTLHRLPNSKAIVFGFHTYTYPISQIKKEGLGEDLAVAIDGLKNGGTPAIHGYKRGPVWADAVKAYLRDDK</sequence>
<dbReference type="GeneID" id="55991428"/>
<proteinExistence type="predicted"/>
<dbReference type="RefSeq" id="XP_035342997.1">
    <property type="nucleotide sequence ID" value="XM_035487104.1"/>
</dbReference>
<dbReference type="KEGG" id="trg:TRUGW13939_03926"/>
<organism evidence="2 3">
    <name type="scientific">Talaromyces rugulosus</name>
    <name type="common">Penicillium rugulosum</name>
    <dbReference type="NCBI Taxonomy" id="121627"/>
    <lineage>
        <taxon>Eukaryota</taxon>
        <taxon>Fungi</taxon>
        <taxon>Dikarya</taxon>
        <taxon>Ascomycota</taxon>
        <taxon>Pezizomycotina</taxon>
        <taxon>Eurotiomycetes</taxon>
        <taxon>Eurotiomycetidae</taxon>
        <taxon>Eurotiales</taxon>
        <taxon>Trichocomaceae</taxon>
        <taxon>Talaromyces</taxon>
        <taxon>Talaromyces sect. Islandici</taxon>
    </lineage>
</organism>
<keyword evidence="1" id="KW-0472">Membrane</keyword>
<keyword evidence="1" id="KW-1133">Transmembrane helix</keyword>
<evidence type="ECO:0000313" key="3">
    <source>
        <dbReference type="Proteomes" id="UP000509510"/>
    </source>
</evidence>
<name>A0A7H8QSE2_TALRU</name>
<keyword evidence="3" id="KW-1185">Reference proteome</keyword>
<evidence type="ECO:0000313" key="2">
    <source>
        <dbReference type="EMBL" id="QKX56819.1"/>
    </source>
</evidence>
<dbReference type="AlphaFoldDB" id="A0A7H8QSE2"/>
<protein>
    <submittedName>
        <fullName evidence="2">Uncharacterized protein</fullName>
    </submittedName>
</protein>